<dbReference type="Gene3D" id="2.70.98.70">
    <property type="match status" value="1"/>
</dbReference>
<evidence type="ECO:0000256" key="1">
    <source>
        <dbReference type="ARBA" id="ARBA00004196"/>
    </source>
</evidence>
<evidence type="ECO:0000313" key="9">
    <source>
        <dbReference type="Proteomes" id="UP000405805"/>
    </source>
</evidence>
<dbReference type="GO" id="GO:0016829">
    <property type="term" value="F:lyase activity"/>
    <property type="evidence" value="ECO:0007669"/>
    <property type="project" value="UniProtKB-KW"/>
</dbReference>
<feature type="domain" description="Endo-acting ulvan lyase 2nd" evidence="7">
    <location>
        <begin position="316"/>
        <end position="404"/>
    </location>
</feature>
<dbReference type="InterPro" id="IPR008397">
    <property type="entry name" value="Alginate_lyase_dom"/>
</dbReference>
<organism evidence="8 9">
    <name type="scientific">Segatella copri</name>
    <dbReference type="NCBI Taxonomy" id="165179"/>
    <lineage>
        <taxon>Bacteria</taxon>
        <taxon>Pseudomonadati</taxon>
        <taxon>Bacteroidota</taxon>
        <taxon>Bacteroidia</taxon>
        <taxon>Bacteroidales</taxon>
        <taxon>Prevotellaceae</taxon>
        <taxon>Segatella</taxon>
    </lineage>
</organism>
<keyword evidence="3 8" id="KW-0456">Lyase</keyword>
<feature type="chain" id="PRO_5041662594" evidence="4">
    <location>
        <begin position="25"/>
        <end position="795"/>
    </location>
</feature>
<protein>
    <submittedName>
        <fullName evidence="8">Alginate lyase family protein</fullName>
    </submittedName>
</protein>
<evidence type="ECO:0000256" key="4">
    <source>
        <dbReference type="SAM" id="SignalP"/>
    </source>
</evidence>
<dbReference type="Pfam" id="PF05426">
    <property type="entry name" value="Alginate_lyase"/>
    <property type="match status" value="1"/>
</dbReference>
<evidence type="ECO:0000313" key="8">
    <source>
        <dbReference type="EMBL" id="MQO10811.1"/>
    </source>
</evidence>
<feature type="signal peptide" evidence="4">
    <location>
        <begin position="1"/>
        <end position="24"/>
    </location>
</feature>
<reference evidence="9" key="1">
    <citation type="submission" date="2019-09" db="EMBL/GenBank/DDBJ databases">
        <title>Distinct polysaccharide growth profiles of human intestinal Prevotella copri isolates.</title>
        <authorList>
            <person name="Fehlner-Peach H."/>
            <person name="Magnabosco C."/>
            <person name="Raghavan V."/>
            <person name="Scher J.U."/>
            <person name="Tett A."/>
            <person name="Cox L.M."/>
            <person name="Gottsegen C."/>
            <person name="Watters A."/>
            <person name="Wiltshire- Gordon J.D."/>
            <person name="Segata N."/>
            <person name="Bonneau R."/>
            <person name="Littman D.R."/>
        </authorList>
    </citation>
    <scope>NUCLEOTIDE SEQUENCE [LARGE SCALE GENOMIC DNA]</scope>
    <source>
        <strain evidence="9">iA624</strain>
    </source>
</reference>
<dbReference type="Pfam" id="PF07940">
    <property type="entry name" value="Hepar_II_III_C"/>
    <property type="match status" value="1"/>
</dbReference>
<gene>
    <name evidence="8" type="ORF">F7D57_14050</name>
</gene>
<dbReference type="InterPro" id="IPR008929">
    <property type="entry name" value="Chondroitin_lyas"/>
</dbReference>
<evidence type="ECO:0000259" key="7">
    <source>
        <dbReference type="Pfam" id="PF26377"/>
    </source>
</evidence>
<feature type="domain" description="Alginate lyase" evidence="5">
    <location>
        <begin position="154"/>
        <end position="283"/>
    </location>
</feature>
<dbReference type="InterPro" id="IPR058849">
    <property type="entry name" value="Ulvan_lyase_2nd"/>
</dbReference>
<sequence>MRQKVLYMILVACLLLTNASDGVAKGRKKVEDPEITKLKGKIENVMQKVDAQPDWLYSRLQMFWNTHASDVFVNGETFAKVGGERAPEPTVKYNGTRGTASQYNRPRLEDMIPFDDDELGNVTYVSKASGKMEKTSPAKTGCNIASVNRQIMGIARDAARIYAATGDMRYGKMAAKVFDVYMKGIAYRNVPIDLNHGHQQTLVGMTTFEVIHEDIINELTQMYPLIKPLVKDDQAVIEAGFKKWAENIIANGVPHNNWDLFQADFITKIALVLQDNQAYADGKGKQYYLDYIVNQNSIRQWSMNKLIDFGFDQKAKIWYESPGYSTTVLSTLCDFANMLDEKAGIDLFKQRPILTEAVKTSAEYLFPNRMIAGFGDTHPNYLNQGGINNILKYATRHKNKSLIADMNLFKSTVSSDAPVSEIEKYTSTMFYAPNVSWIAMRSGMDKQHDLMASINASLGNHAHANGISLELYGKGYVLGPDAGIGKQGYSGLDYLEYYSQMPAHNTVVVDGVSSYPVMMSQHAFKIVASYPEVSKEQPASKKLSEKKLSIQKDSELKDKITYATVSFIEPETQAQQQRTTAIVKTSAKGGYYIDVFRSKKKEGGDKTHDYFYHNFGQEMKVMDATSGQPLDMKPTEELAFAGGHLYAYSYIYDKKNAEMQNSVKTQFVTKILDDKVVEAMDGQREITMTMWMKKDENRTIFQALSPVNLEYERMPNQPYKVDEQPVLTFVARQKGEAWNHPFVTVYEPSSDTEPGDIASVDFFEPEQKGAVGILVKLKDGTTQRLVCLESGTMIF</sequence>
<dbReference type="GO" id="GO:0030313">
    <property type="term" value="C:cell envelope"/>
    <property type="evidence" value="ECO:0007669"/>
    <property type="project" value="UniProtKB-SubCell"/>
</dbReference>
<dbReference type="SUPFAM" id="SSF48230">
    <property type="entry name" value="Chondroitin AC/alginate lyase"/>
    <property type="match status" value="1"/>
</dbReference>
<dbReference type="AlphaFoldDB" id="A0AA90VGM8"/>
<feature type="domain" description="Heparinase II/III-like C-terminal" evidence="6">
    <location>
        <begin position="455"/>
        <end position="525"/>
    </location>
</feature>
<dbReference type="InterPro" id="IPR012480">
    <property type="entry name" value="Hepar_II_III_C"/>
</dbReference>
<dbReference type="RefSeq" id="WP_153097922.1">
    <property type="nucleotide sequence ID" value="NZ_VZBP01000173.1"/>
</dbReference>
<evidence type="ECO:0000256" key="3">
    <source>
        <dbReference type="ARBA" id="ARBA00023239"/>
    </source>
</evidence>
<dbReference type="Proteomes" id="UP000405805">
    <property type="component" value="Unassembled WGS sequence"/>
</dbReference>
<accession>A0AA90VGM8</accession>
<dbReference type="EMBL" id="VZBP01000173">
    <property type="protein sequence ID" value="MQO10811.1"/>
    <property type="molecule type" value="Genomic_DNA"/>
</dbReference>
<dbReference type="Pfam" id="PF26377">
    <property type="entry name" value="Ulvan_lyase_2nd"/>
    <property type="match status" value="1"/>
</dbReference>
<evidence type="ECO:0000259" key="6">
    <source>
        <dbReference type="Pfam" id="PF07940"/>
    </source>
</evidence>
<proteinExistence type="predicted"/>
<dbReference type="Gene3D" id="1.50.10.100">
    <property type="entry name" value="Chondroitin AC/alginate lyase"/>
    <property type="match status" value="1"/>
</dbReference>
<evidence type="ECO:0000256" key="2">
    <source>
        <dbReference type="ARBA" id="ARBA00022729"/>
    </source>
</evidence>
<evidence type="ECO:0000259" key="5">
    <source>
        <dbReference type="Pfam" id="PF05426"/>
    </source>
</evidence>
<dbReference type="GO" id="GO:0042597">
    <property type="term" value="C:periplasmic space"/>
    <property type="evidence" value="ECO:0007669"/>
    <property type="project" value="InterPro"/>
</dbReference>
<comment type="caution">
    <text evidence="8">The sequence shown here is derived from an EMBL/GenBank/DDBJ whole genome shotgun (WGS) entry which is preliminary data.</text>
</comment>
<comment type="subcellular location">
    <subcellularLocation>
        <location evidence="1">Cell envelope</location>
    </subcellularLocation>
</comment>
<name>A0AA90VGM8_9BACT</name>
<keyword evidence="2 4" id="KW-0732">Signal</keyword>